<feature type="transmembrane region" description="Helical" evidence="1">
    <location>
        <begin position="21"/>
        <end position="42"/>
    </location>
</feature>
<reference evidence="2 3" key="1">
    <citation type="submission" date="2024-01" db="EMBL/GenBank/DDBJ databases">
        <title>The genomes of 5 underutilized Papilionoideae crops provide insights into root nodulation and disease resistanc.</title>
        <authorList>
            <person name="Jiang F."/>
        </authorList>
    </citation>
    <scope>NUCLEOTIDE SEQUENCE [LARGE SCALE GENOMIC DNA]</scope>
    <source>
        <strain evidence="2">LVBAO_FW01</strain>
        <tissue evidence="2">Leaves</tissue>
    </source>
</reference>
<comment type="caution">
    <text evidence="2">The sequence shown here is derived from an EMBL/GenBank/DDBJ whole genome shotgun (WGS) entry which is preliminary data.</text>
</comment>
<dbReference type="EMBL" id="JAYMYQ010000001">
    <property type="protein sequence ID" value="KAK7360806.1"/>
    <property type="molecule type" value="Genomic_DNA"/>
</dbReference>
<evidence type="ECO:0000256" key="1">
    <source>
        <dbReference type="SAM" id="Phobius"/>
    </source>
</evidence>
<keyword evidence="1" id="KW-0812">Transmembrane</keyword>
<dbReference type="AlphaFoldDB" id="A0AAN9MVQ8"/>
<name>A0AAN9MVQ8_CANGL</name>
<protein>
    <submittedName>
        <fullName evidence="2">Uncharacterized protein</fullName>
    </submittedName>
</protein>
<organism evidence="2 3">
    <name type="scientific">Canavalia gladiata</name>
    <name type="common">Sword bean</name>
    <name type="synonym">Dolichos gladiatus</name>
    <dbReference type="NCBI Taxonomy" id="3824"/>
    <lineage>
        <taxon>Eukaryota</taxon>
        <taxon>Viridiplantae</taxon>
        <taxon>Streptophyta</taxon>
        <taxon>Embryophyta</taxon>
        <taxon>Tracheophyta</taxon>
        <taxon>Spermatophyta</taxon>
        <taxon>Magnoliopsida</taxon>
        <taxon>eudicotyledons</taxon>
        <taxon>Gunneridae</taxon>
        <taxon>Pentapetalae</taxon>
        <taxon>rosids</taxon>
        <taxon>fabids</taxon>
        <taxon>Fabales</taxon>
        <taxon>Fabaceae</taxon>
        <taxon>Papilionoideae</taxon>
        <taxon>50 kb inversion clade</taxon>
        <taxon>NPAAA clade</taxon>
        <taxon>indigoferoid/millettioid clade</taxon>
        <taxon>Phaseoleae</taxon>
        <taxon>Canavalia</taxon>
    </lineage>
</organism>
<gene>
    <name evidence="2" type="ORF">VNO77_02821</name>
</gene>
<keyword evidence="1" id="KW-0472">Membrane</keyword>
<keyword evidence="3" id="KW-1185">Reference proteome</keyword>
<sequence length="76" mass="8586">MALRQGYSFGKNRGERSCFPVLGFIQLCVLAHVVFFLGRGLYAVDQDYISFVPSKQEYYFKAGHAPLMKVLAQYGS</sequence>
<evidence type="ECO:0000313" key="2">
    <source>
        <dbReference type="EMBL" id="KAK7360806.1"/>
    </source>
</evidence>
<proteinExistence type="predicted"/>
<dbReference type="Proteomes" id="UP001367508">
    <property type="component" value="Unassembled WGS sequence"/>
</dbReference>
<accession>A0AAN9MVQ8</accession>
<evidence type="ECO:0000313" key="3">
    <source>
        <dbReference type="Proteomes" id="UP001367508"/>
    </source>
</evidence>
<keyword evidence="1" id="KW-1133">Transmembrane helix</keyword>